<sequence>MKQLFTLITAAIIIGIVFTQKDPLLQMIESGGVIAYPVSILLVAFLVFFPVLPYPVLAGMIGAVFGLAKGTGLSLAGIFIGTLLMFFMARYGFQSWIQRKLIKYPKVQEYETLFETNAFFSILVARLIPVIPSPLINILSGLSRIPWYTFIAATILGKAPAVFIFTAAGTIFETNKWLSVLIYLTYFLVITVITTLKLQSNNRIQSEKM</sequence>
<evidence type="ECO:0000256" key="3">
    <source>
        <dbReference type="ARBA" id="ARBA00022692"/>
    </source>
</evidence>
<evidence type="ECO:0000313" key="8">
    <source>
        <dbReference type="EMBL" id="RFU65362.1"/>
    </source>
</evidence>
<evidence type="ECO:0000259" key="7">
    <source>
        <dbReference type="Pfam" id="PF09335"/>
    </source>
</evidence>
<feature type="transmembrane region" description="Helical" evidence="6">
    <location>
        <begin position="75"/>
        <end position="93"/>
    </location>
</feature>
<feature type="domain" description="VTT" evidence="7">
    <location>
        <begin position="52"/>
        <end position="169"/>
    </location>
</feature>
<keyword evidence="9" id="KW-1185">Reference proteome</keyword>
<dbReference type="GO" id="GO:0005886">
    <property type="term" value="C:plasma membrane"/>
    <property type="evidence" value="ECO:0007669"/>
    <property type="project" value="UniProtKB-SubCell"/>
</dbReference>
<evidence type="ECO:0000256" key="1">
    <source>
        <dbReference type="ARBA" id="ARBA00004651"/>
    </source>
</evidence>
<evidence type="ECO:0000256" key="2">
    <source>
        <dbReference type="ARBA" id="ARBA00022475"/>
    </source>
</evidence>
<dbReference type="OrthoDB" id="2381682at2"/>
<dbReference type="InterPro" id="IPR032816">
    <property type="entry name" value="VTT_dom"/>
</dbReference>
<dbReference type="RefSeq" id="WP_117321537.1">
    <property type="nucleotide sequence ID" value="NZ_QVTD01000003.1"/>
</dbReference>
<dbReference type="Proteomes" id="UP000262939">
    <property type="component" value="Unassembled WGS sequence"/>
</dbReference>
<comment type="similarity">
    <text evidence="6">Belongs to the TVP38/TMEM64 family.</text>
</comment>
<evidence type="ECO:0000256" key="4">
    <source>
        <dbReference type="ARBA" id="ARBA00022989"/>
    </source>
</evidence>
<dbReference type="EMBL" id="QVTD01000003">
    <property type="protein sequence ID" value="RFU65362.1"/>
    <property type="molecule type" value="Genomic_DNA"/>
</dbReference>
<gene>
    <name evidence="8" type="ORF">D0466_05570</name>
</gene>
<evidence type="ECO:0000313" key="9">
    <source>
        <dbReference type="Proteomes" id="UP000262939"/>
    </source>
</evidence>
<proteinExistence type="inferred from homology"/>
<comment type="subcellular location">
    <subcellularLocation>
        <location evidence="1 6">Cell membrane</location>
        <topology evidence="1 6">Multi-pass membrane protein</topology>
    </subcellularLocation>
</comment>
<organism evidence="8 9">
    <name type="scientific">Peribacillus glennii</name>
    <dbReference type="NCBI Taxonomy" id="2303991"/>
    <lineage>
        <taxon>Bacteria</taxon>
        <taxon>Bacillati</taxon>
        <taxon>Bacillota</taxon>
        <taxon>Bacilli</taxon>
        <taxon>Bacillales</taxon>
        <taxon>Bacillaceae</taxon>
        <taxon>Peribacillus</taxon>
    </lineage>
</organism>
<dbReference type="InterPro" id="IPR015414">
    <property type="entry name" value="TMEM64"/>
</dbReference>
<dbReference type="AlphaFoldDB" id="A0A372LHD1"/>
<feature type="transmembrane region" description="Helical" evidence="6">
    <location>
        <begin position="177"/>
        <end position="198"/>
    </location>
</feature>
<accession>A0A372LHD1</accession>
<protein>
    <recommendedName>
        <fullName evidence="6">TVP38/TMEM64 family membrane protein</fullName>
    </recommendedName>
</protein>
<dbReference type="PANTHER" id="PTHR12677">
    <property type="entry name" value="GOLGI APPARATUS MEMBRANE PROTEIN TVP38-RELATED"/>
    <property type="match status" value="1"/>
</dbReference>
<keyword evidence="2 6" id="KW-1003">Cell membrane</keyword>
<evidence type="ECO:0000256" key="6">
    <source>
        <dbReference type="RuleBase" id="RU366058"/>
    </source>
</evidence>
<comment type="caution">
    <text evidence="8">The sequence shown here is derived from an EMBL/GenBank/DDBJ whole genome shotgun (WGS) entry which is preliminary data.</text>
</comment>
<keyword evidence="5 6" id="KW-0472">Membrane</keyword>
<name>A0A372LHD1_9BACI</name>
<keyword evidence="3 6" id="KW-0812">Transmembrane</keyword>
<feature type="transmembrane region" description="Helical" evidence="6">
    <location>
        <begin position="35"/>
        <end position="68"/>
    </location>
</feature>
<feature type="transmembrane region" description="Helical" evidence="6">
    <location>
        <begin position="147"/>
        <end position="171"/>
    </location>
</feature>
<dbReference type="PANTHER" id="PTHR12677:SF59">
    <property type="entry name" value="GOLGI APPARATUS MEMBRANE PROTEIN TVP38-RELATED"/>
    <property type="match status" value="1"/>
</dbReference>
<dbReference type="Pfam" id="PF09335">
    <property type="entry name" value="VTT_dom"/>
    <property type="match status" value="1"/>
</dbReference>
<evidence type="ECO:0000256" key="5">
    <source>
        <dbReference type="ARBA" id="ARBA00023136"/>
    </source>
</evidence>
<keyword evidence="4 6" id="KW-1133">Transmembrane helix</keyword>
<feature type="transmembrane region" description="Helical" evidence="6">
    <location>
        <begin position="113"/>
        <end position="135"/>
    </location>
</feature>
<reference evidence="8 9" key="1">
    <citation type="submission" date="2018-08" db="EMBL/GenBank/DDBJ databases">
        <title>Bacillus chawlae sp. nov., Bacillus glennii sp. nov., and Bacillus saganii sp. nov. Isolated from the Vehicle Assembly Building at Kennedy Space Center where the Viking Spacecraft were Assembled.</title>
        <authorList>
            <person name="Seuylemezian A."/>
            <person name="Vaishampayan P."/>
        </authorList>
    </citation>
    <scope>NUCLEOTIDE SEQUENCE [LARGE SCALE GENOMIC DNA]</scope>
    <source>
        <strain evidence="8 9">V44-8</strain>
    </source>
</reference>